<dbReference type="InterPro" id="IPR011011">
    <property type="entry name" value="Znf_FYVE_PHD"/>
</dbReference>
<dbReference type="Pfam" id="PF01426">
    <property type="entry name" value="BAH"/>
    <property type="match status" value="1"/>
</dbReference>
<dbReference type="InterPro" id="IPR019787">
    <property type="entry name" value="Znf_PHD-finger"/>
</dbReference>
<dbReference type="InterPro" id="IPR001025">
    <property type="entry name" value="BAH_dom"/>
</dbReference>
<dbReference type="Gene3D" id="3.15.10.10">
    <property type="entry name" value="Bactericidal permeability-increasing protein, domain 1"/>
    <property type="match status" value="1"/>
</dbReference>
<dbReference type="Pfam" id="PF25073">
    <property type="entry name" value="DUF7797"/>
    <property type="match status" value="1"/>
</dbReference>
<dbReference type="SMART" id="SM00439">
    <property type="entry name" value="BAH"/>
    <property type="match status" value="1"/>
</dbReference>
<dbReference type="PROSITE" id="PS50016">
    <property type="entry name" value="ZF_PHD_2"/>
    <property type="match status" value="1"/>
</dbReference>
<dbReference type="SUPFAM" id="SSF55394">
    <property type="entry name" value="Bactericidal permeability-increasing protein, BPI"/>
    <property type="match status" value="2"/>
</dbReference>
<feature type="region of interest" description="Disordered" evidence="7">
    <location>
        <begin position="720"/>
        <end position="832"/>
    </location>
</feature>
<dbReference type="InterPro" id="IPR001965">
    <property type="entry name" value="Znf_PHD"/>
</dbReference>
<dbReference type="PANTHER" id="PTHR47527:SF3">
    <property type="entry name" value="RING_FYVE_PHD ZINC FINGER SUPERFAMILY PROTEIN"/>
    <property type="match status" value="1"/>
</dbReference>
<keyword evidence="3" id="KW-0862">Zinc</keyword>
<dbReference type="Gene3D" id="2.30.30.490">
    <property type="match status" value="1"/>
</dbReference>
<evidence type="ECO:0000259" key="10">
    <source>
        <dbReference type="PROSITE" id="PS51038"/>
    </source>
</evidence>
<dbReference type="CDD" id="cd04370">
    <property type="entry name" value="BAH"/>
    <property type="match status" value="1"/>
</dbReference>
<feature type="compositionally biased region" description="Polar residues" evidence="7">
    <location>
        <begin position="771"/>
        <end position="781"/>
    </location>
</feature>
<feature type="region of interest" description="Disordered" evidence="7">
    <location>
        <begin position="970"/>
        <end position="1038"/>
    </location>
</feature>
<dbReference type="GO" id="GO:0003682">
    <property type="term" value="F:chromatin binding"/>
    <property type="evidence" value="ECO:0007669"/>
    <property type="project" value="InterPro"/>
</dbReference>
<protein>
    <submittedName>
        <fullName evidence="11">OLC1v1022624C1</fullName>
    </submittedName>
</protein>
<dbReference type="Pfam" id="PF01273">
    <property type="entry name" value="LBP_BPI_CETP"/>
    <property type="match status" value="1"/>
</dbReference>
<accession>A0AAV1BYB1</accession>
<evidence type="ECO:0000256" key="1">
    <source>
        <dbReference type="ARBA" id="ARBA00022723"/>
    </source>
</evidence>
<evidence type="ECO:0000313" key="12">
    <source>
        <dbReference type="Proteomes" id="UP001161247"/>
    </source>
</evidence>
<dbReference type="PANTHER" id="PTHR47527">
    <property type="entry name" value="RING/FYVE/PHD ZINC FINGER SUPERFAMILY PROTEIN"/>
    <property type="match status" value="1"/>
</dbReference>
<keyword evidence="2 6" id="KW-0863">Zinc-finger</keyword>
<sequence length="1298" mass="141454">MGYSNSVRIILAFLFVLLLSSWTHVASADEGYISAEISNKGLAFMKDLLIEKAETSLVPLELHKIEKGVKIPLIGRVHMEASNITIYKIHVTNSTVRIGESGIVIDVSGATANLTMNWSYSYSTWFVPIAISDKGEATVEVEGMEVGLTLGLKNEQGSLKLSLLECGCYVKDLSIHLDGGASWLYQGLVDAFQDNIGSAVEKAVSKKLEDAIEKIDPLLESLPKEVSINNIADLNVTFIGDPELSSSSLELEISGLFSVKDENDEIEVSRLQHERVQGPVFCEDPTRMVGISVHENVLQSASTVYFQANKMRGIVEKIPDQDLLNTAGWKYIVPQLYRMYPNKNMSLNVAVYSPPIIKVGERQVDATIPLDVIINVLDADQVLPVACISVVISAAAYPEISKNALGGSVKLKEFTMAQEWSKIGNFHMYLVQPFFSTLLRTVVLPYINLKLSQGFPLPLFHGYGLQNSQLILTNSRMVLCSDVASTEALHTPHWSPSIRPPRRRLCCPGCVRVFLEMEVESAVNLGEKRPAEDGGGGDGGGVTDGAPASKKARRNGVAGGALRSMRKVAEMVLVLSAMGKMRGGQVPTGVEKGIMAAARDKLAEVCELFPPKDVFPRDVFGAIIEDLGLNKTREPRLGARPPKISIAEKFLLSKRKMEKADELAPSAANLSQRLHGNPAAATESRATVPAGRSPHFPIPTGNFQPSPLYHVAGSNSTSIPYQLPTSEVRPVGASGLTSGHTGKDSTSVALTRIDRPHVRSDGKPNGPAPTSHVQAYQSGDRSSAKAPAWSVQSQSVPSTKTAVEKVSGQTITKMEGSTDPKSGVPSHSTPSKPIVAQTITGDQLGVHQHFEGPNTIQAPAPRNTHAEISKMVQMLLQPRVSEHPSWTPPSRDYMNKAIMCETCKVNTNEVDNVYVCDACEKAYHLTCLQINTAKGLQRGEWHCDKCLQLSNGKPLPPKYGKVLRHSSVPKVPSNAAATQSNLDKKTGPQGGKVTHQKMMPNGTPPIRSGPAGNTFSSHSHPMSVQKVESPGGIRQNTVVGKGMVDDRSSLSLHNSKQTSNTAFNPPAAAPVFNLREETLLESKLPPNSSVPMQQSLDKKRHEPSGGENLRNNLTAKYLKDDSGTVRSISAEISSTNTGHKDHEGPLPEYVNSVDWIGGILKIEEQKAFYKSCCINGLVYQVNDHVLIRFNHKVIPSKLQAMWEDTKEKVKWVTVNRCYFPSDLPEAVGRPCGLENNEVYESNATCNLRAGAIQGPCEVLPPSRFNEEKERRGNENLRPLFLCKWIYDESKGLFRDVNC</sequence>
<evidence type="ECO:0000256" key="5">
    <source>
        <dbReference type="ARBA" id="ARBA00060933"/>
    </source>
</evidence>
<dbReference type="Pfam" id="PF02886">
    <property type="entry name" value="LBP_BPI_CETP_C"/>
    <property type="match status" value="1"/>
</dbReference>
<evidence type="ECO:0000256" key="4">
    <source>
        <dbReference type="ARBA" id="ARBA00023180"/>
    </source>
</evidence>
<keyword evidence="4" id="KW-0325">Glycoprotein</keyword>
<comment type="similarity">
    <text evidence="5">Belongs to the BPI/LBP/Plunc superfamily. BPI/LBP (TC 1.C.40) family.</text>
</comment>
<feature type="chain" id="PRO_5043651087" evidence="8">
    <location>
        <begin position="29"/>
        <end position="1298"/>
    </location>
</feature>
<proteinExistence type="inferred from homology"/>
<evidence type="ECO:0000256" key="7">
    <source>
        <dbReference type="SAM" id="MobiDB-lite"/>
    </source>
</evidence>
<feature type="domain" description="BAH" evidence="10">
    <location>
        <begin position="1177"/>
        <end position="1297"/>
    </location>
</feature>
<dbReference type="Gene3D" id="3.30.40.10">
    <property type="entry name" value="Zinc/RING finger domain, C3HC4 (zinc finger)"/>
    <property type="match status" value="1"/>
</dbReference>
<dbReference type="Proteomes" id="UP001161247">
    <property type="component" value="Chromosome 1"/>
</dbReference>
<dbReference type="InterPro" id="IPR001124">
    <property type="entry name" value="Lipid-bd_serum_glycop_C"/>
</dbReference>
<feature type="region of interest" description="Disordered" evidence="7">
    <location>
        <begin position="1082"/>
        <end position="1112"/>
    </location>
</feature>
<dbReference type="Pfam" id="PF00628">
    <property type="entry name" value="PHD"/>
    <property type="match status" value="1"/>
</dbReference>
<feature type="signal peptide" evidence="8">
    <location>
        <begin position="1"/>
        <end position="28"/>
    </location>
</feature>
<dbReference type="GO" id="GO:0008270">
    <property type="term" value="F:zinc ion binding"/>
    <property type="evidence" value="ECO:0007669"/>
    <property type="project" value="UniProtKB-KW"/>
</dbReference>
<keyword evidence="8" id="KW-0732">Signal</keyword>
<feature type="compositionally biased region" description="Polar residues" evidence="7">
    <location>
        <begin position="790"/>
        <end position="812"/>
    </location>
</feature>
<feature type="domain" description="PHD-type" evidence="9">
    <location>
        <begin position="897"/>
        <end position="949"/>
    </location>
</feature>
<feature type="region of interest" description="Disordered" evidence="7">
    <location>
        <begin position="526"/>
        <end position="559"/>
    </location>
</feature>
<dbReference type="PROSITE" id="PS51038">
    <property type="entry name" value="BAH"/>
    <property type="match status" value="1"/>
</dbReference>
<dbReference type="CDD" id="cd00025">
    <property type="entry name" value="BPI1"/>
    <property type="match status" value="1"/>
</dbReference>
<name>A0AAV1BYB1_OLDCO</name>
<feature type="compositionally biased region" description="Gly residues" evidence="7">
    <location>
        <begin position="533"/>
        <end position="543"/>
    </location>
</feature>
<dbReference type="Gene3D" id="3.15.20.10">
    <property type="entry name" value="Bactericidal permeability-increasing protein, domain 2"/>
    <property type="match status" value="1"/>
</dbReference>
<evidence type="ECO:0000256" key="6">
    <source>
        <dbReference type="PROSITE-ProRule" id="PRU00146"/>
    </source>
</evidence>
<dbReference type="InterPro" id="IPR043151">
    <property type="entry name" value="BAH_sf"/>
</dbReference>
<dbReference type="InterPro" id="IPR017942">
    <property type="entry name" value="Lipid-bd_serum_glycop_N"/>
</dbReference>
<dbReference type="InterPro" id="IPR056699">
    <property type="entry name" value="DUF7797"/>
</dbReference>
<feature type="compositionally biased region" description="Polar residues" evidence="7">
    <location>
        <begin position="1085"/>
        <end position="1095"/>
    </location>
</feature>
<reference evidence="11" key="1">
    <citation type="submission" date="2023-03" db="EMBL/GenBank/DDBJ databases">
        <authorList>
            <person name="Julca I."/>
        </authorList>
    </citation>
    <scope>NUCLEOTIDE SEQUENCE</scope>
</reference>
<keyword evidence="1" id="KW-0479">Metal-binding</keyword>
<evidence type="ECO:0000256" key="3">
    <source>
        <dbReference type="ARBA" id="ARBA00022833"/>
    </source>
</evidence>
<dbReference type="FunFam" id="3.15.10.10:FF:000001">
    <property type="entry name" value="phospholipid transfer protein-like"/>
    <property type="match status" value="1"/>
</dbReference>
<dbReference type="EMBL" id="OX459118">
    <property type="protein sequence ID" value="CAI9088321.1"/>
    <property type="molecule type" value="Genomic_DNA"/>
</dbReference>
<feature type="compositionally biased region" description="Polar residues" evidence="7">
    <location>
        <begin position="735"/>
        <end position="749"/>
    </location>
</feature>
<evidence type="ECO:0000256" key="8">
    <source>
        <dbReference type="SAM" id="SignalP"/>
    </source>
</evidence>
<evidence type="ECO:0000313" key="11">
    <source>
        <dbReference type="EMBL" id="CAI9088321.1"/>
    </source>
</evidence>
<dbReference type="InterPro" id="IPR013083">
    <property type="entry name" value="Znf_RING/FYVE/PHD"/>
</dbReference>
<keyword evidence="12" id="KW-1185">Reference proteome</keyword>
<dbReference type="CDD" id="cd15489">
    <property type="entry name" value="PHD_SF"/>
    <property type="match status" value="1"/>
</dbReference>
<evidence type="ECO:0000256" key="2">
    <source>
        <dbReference type="ARBA" id="ARBA00022771"/>
    </source>
</evidence>
<feature type="compositionally biased region" description="Basic and acidic residues" evidence="7">
    <location>
        <begin position="752"/>
        <end position="762"/>
    </location>
</feature>
<dbReference type="GO" id="GO:0008289">
    <property type="term" value="F:lipid binding"/>
    <property type="evidence" value="ECO:0007669"/>
    <property type="project" value="InterPro"/>
</dbReference>
<dbReference type="SMART" id="SM00249">
    <property type="entry name" value="PHD"/>
    <property type="match status" value="1"/>
</dbReference>
<feature type="compositionally biased region" description="Polar residues" evidence="7">
    <location>
        <begin position="1011"/>
        <end position="1022"/>
    </location>
</feature>
<organism evidence="11 12">
    <name type="scientific">Oldenlandia corymbosa var. corymbosa</name>
    <dbReference type="NCBI Taxonomy" id="529605"/>
    <lineage>
        <taxon>Eukaryota</taxon>
        <taxon>Viridiplantae</taxon>
        <taxon>Streptophyta</taxon>
        <taxon>Embryophyta</taxon>
        <taxon>Tracheophyta</taxon>
        <taxon>Spermatophyta</taxon>
        <taxon>Magnoliopsida</taxon>
        <taxon>eudicotyledons</taxon>
        <taxon>Gunneridae</taxon>
        <taxon>Pentapetalae</taxon>
        <taxon>asterids</taxon>
        <taxon>lamiids</taxon>
        <taxon>Gentianales</taxon>
        <taxon>Rubiaceae</taxon>
        <taxon>Rubioideae</taxon>
        <taxon>Spermacoceae</taxon>
        <taxon>Hedyotis-Oldenlandia complex</taxon>
        <taxon>Oldenlandia</taxon>
    </lineage>
</organism>
<dbReference type="SUPFAM" id="SSF57903">
    <property type="entry name" value="FYVE/PHD zinc finger"/>
    <property type="match status" value="1"/>
</dbReference>
<gene>
    <name evidence="11" type="ORF">OLC1_LOCUS923</name>
</gene>
<dbReference type="SMART" id="SM00328">
    <property type="entry name" value="BPI1"/>
    <property type="match status" value="1"/>
</dbReference>
<dbReference type="SMART" id="SM00329">
    <property type="entry name" value="BPI2"/>
    <property type="match status" value="1"/>
</dbReference>
<evidence type="ECO:0000259" key="9">
    <source>
        <dbReference type="PROSITE" id="PS50016"/>
    </source>
</evidence>
<dbReference type="InterPro" id="IPR017943">
    <property type="entry name" value="Bactericidal_perm-incr_a/b_dom"/>
</dbReference>